<feature type="binding site" evidence="12">
    <location>
        <position position="374"/>
    </location>
    <ligand>
        <name>substrate</name>
    </ligand>
</feature>
<evidence type="ECO:0000313" key="18">
    <source>
        <dbReference type="EMBL" id="ERM92672.1"/>
    </source>
</evidence>
<dbReference type="SUPFAM" id="SSF52518">
    <property type="entry name" value="Thiamin diphosphate-binding fold (THDP-binding)"/>
    <property type="match status" value="2"/>
</dbReference>
<comment type="catalytic activity">
    <reaction evidence="9 16">
        <text>D-sedoheptulose 7-phosphate + D-glyceraldehyde 3-phosphate = aldehydo-D-ribose 5-phosphate + D-xylulose 5-phosphate</text>
        <dbReference type="Rhea" id="RHEA:10508"/>
        <dbReference type="ChEBI" id="CHEBI:57483"/>
        <dbReference type="ChEBI" id="CHEBI:57737"/>
        <dbReference type="ChEBI" id="CHEBI:58273"/>
        <dbReference type="ChEBI" id="CHEBI:59776"/>
        <dbReference type="EC" id="2.2.1.1"/>
    </reaction>
</comment>
<feature type="binding site" evidence="12">
    <location>
        <position position="46"/>
    </location>
    <ligand>
        <name>substrate</name>
    </ligand>
</feature>
<dbReference type="PANTHER" id="PTHR43522:SF2">
    <property type="entry name" value="TRANSKETOLASE 1-RELATED"/>
    <property type="match status" value="1"/>
</dbReference>
<feature type="domain" description="Transketolase-like pyrimidine-binding" evidence="17">
    <location>
        <begin position="371"/>
        <end position="543"/>
    </location>
</feature>
<gene>
    <name evidence="18" type="ORF">O163_04445</name>
</gene>
<dbReference type="PROSITE" id="PS00801">
    <property type="entry name" value="TRANSKETOLASE_1"/>
    <property type="match status" value="1"/>
</dbReference>
<dbReference type="NCBIfam" id="TIGR00232">
    <property type="entry name" value="tktlase_bact"/>
    <property type="match status" value="1"/>
</dbReference>
<dbReference type="FunFam" id="3.40.50.920:FF:000003">
    <property type="entry name" value="Transketolase"/>
    <property type="match status" value="1"/>
</dbReference>
<evidence type="ECO:0000256" key="6">
    <source>
        <dbReference type="ARBA" id="ARBA00022723"/>
    </source>
</evidence>
<organism evidence="18 19">
    <name type="scientific">Caldanaerobacter subterraneus subsp. yonseiensis KB-1</name>
    <dbReference type="NCBI Taxonomy" id="1388761"/>
    <lineage>
        <taxon>Bacteria</taxon>
        <taxon>Bacillati</taxon>
        <taxon>Bacillota</taxon>
        <taxon>Clostridia</taxon>
        <taxon>Thermoanaerobacterales</taxon>
        <taxon>Thermoanaerobacteraceae</taxon>
        <taxon>Caldanaerobacter</taxon>
    </lineage>
</organism>
<evidence type="ECO:0000313" key="19">
    <source>
        <dbReference type="Proteomes" id="UP000016856"/>
    </source>
</evidence>
<keyword evidence="8 13" id="KW-0786">Thiamine pyrophosphate</keyword>
<feature type="binding site" evidence="12">
    <location>
        <position position="401"/>
    </location>
    <ligand>
        <name>substrate</name>
    </ligand>
</feature>
<comment type="caution">
    <text evidence="18">The sequence shown here is derived from an EMBL/GenBank/DDBJ whole genome shotgun (WGS) entry which is preliminary data.</text>
</comment>
<proteinExistence type="inferred from homology"/>
<dbReference type="EMBL" id="AXDC01000009">
    <property type="protein sequence ID" value="ERM92672.1"/>
    <property type="molecule type" value="Genomic_DNA"/>
</dbReference>
<feature type="binding site" evidence="13">
    <location>
        <position position="455"/>
    </location>
    <ligand>
        <name>thiamine diphosphate</name>
        <dbReference type="ChEBI" id="CHEBI:58937"/>
    </ligand>
</feature>
<feature type="binding site" evidence="14">
    <location>
        <position position="175"/>
    </location>
    <ligand>
        <name>Mg(2+)</name>
        <dbReference type="ChEBI" id="CHEBI:18420"/>
    </ligand>
</feature>
<feature type="site" description="Important for catalytic activity" evidence="15">
    <location>
        <position position="46"/>
    </location>
</feature>
<comment type="cofactor">
    <cofactor evidence="14">
        <name>Mg(2+)</name>
        <dbReference type="ChEBI" id="CHEBI:18420"/>
    </cofactor>
    <text evidence="14">Binds 1 Mg(2+) ion per subunit. Can also utilize other divalent metal cations, such as Ca(2+), Mn(2+) and Co(2+).</text>
</comment>
<evidence type="ECO:0000256" key="8">
    <source>
        <dbReference type="ARBA" id="ARBA00023052"/>
    </source>
</evidence>
<comment type="subunit">
    <text evidence="2 16">Homodimer.</text>
</comment>
<dbReference type="InterPro" id="IPR055152">
    <property type="entry name" value="Transketolase-like_C_2"/>
</dbReference>
<dbReference type="InterPro" id="IPR020826">
    <property type="entry name" value="Transketolase_BS"/>
</dbReference>
<dbReference type="SUPFAM" id="SSF52922">
    <property type="entry name" value="TK C-terminal domain-like"/>
    <property type="match status" value="1"/>
</dbReference>
<accession>U5CXB6</accession>
<dbReference type="EC" id="2.2.1.1" evidence="3 10"/>
<evidence type="ECO:0000256" key="4">
    <source>
        <dbReference type="ARBA" id="ARBA00016662"/>
    </source>
</evidence>
<evidence type="ECO:0000256" key="14">
    <source>
        <dbReference type="PIRSR" id="PIRSR605478-4"/>
    </source>
</evidence>
<comment type="function">
    <text evidence="16">Catalyzes the transfer of a two-carbon ketol group from a ketose donor to an aldose acceptor, via a covalent intermediate with the cofactor thiamine pyrophosphate.</text>
</comment>
<evidence type="ECO:0000256" key="5">
    <source>
        <dbReference type="ARBA" id="ARBA00022679"/>
    </source>
</evidence>
<dbReference type="PROSITE" id="PS00802">
    <property type="entry name" value="TRANSKETOLASE_2"/>
    <property type="match status" value="1"/>
</dbReference>
<feature type="active site" description="Proton donor" evidence="11">
    <location>
        <position position="429"/>
    </location>
</feature>
<evidence type="ECO:0000256" key="9">
    <source>
        <dbReference type="ARBA" id="ARBA00049473"/>
    </source>
</evidence>
<evidence type="ECO:0000256" key="7">
    <source>
        <dbReference type="ARBA" id="ARBA00022842"/>
    </source>
</evidence>
<dbReference type="InterPro" id="IPR005474">
    <property type="entry name" value="Transketolase_N"/>
</dbReference>
<comment type="cofactor">
    <cofactor evidence="16">
        <name>Mg(2+)</name>
        <dbReference type="ChEBI" id="CHEBI:18420"/>
    </cofactor>
    <cofactor evidence="16">
        <name>Ca(2+)</name>
        <dbReference type="ChEBI" id="CHEBI:29108"/>
    </cofactor>
    <cofactor evidence="16">
        <name>Mn(2+)</name>
        <dbReference type="ChEBI" id="CHEBI:29035"/>
    </cofactor>
    <cofactor evidence="16">
        <name>Co(2+)</name>
        <dbReference type="ChEBI" id="CHEBI:48828"/>
    </cofactor>
    <text evidence="16">Binds 1 Mg(2+) ion per subunit. Can also utilize other divalent metal cations, such as Ca(2+), Mn(2+) and Co(2+).</text>
</comment>
<dbReference type="PANTHER" id="PTHR43522">
    <property type="entry name" value="TRANSKETOLASE"/>
    <property type="match status" value="1"/>
</dbReference>
<dbReference type="GO" id="GO:0006098">
    <property type="term" value="P:pentose-phosphate shunt"/>
    <property type="evidence" value="ECO:0007669"/>
    <property type="project" value="TreeGrafter"/>
</dbReference>
<dbReference type="Pfam" id="PF02779">
    <property type="entry name" value="Transket_pyr"/>
    <property type="match status" value="1"/>
</dbReference>
<dbReference type="Proteomes" id="UP000016856">
    <property type="component" value="Unassembled WGS sequence"/>
</dbReference>
<dbReference type="GO" id="GO:0004802">
    <property type="term" value="F:transketolase activity"/>
    <property type="evidence" value="ECO:0007669"/>
    <property type="project" value="UniProtKB-UniRule"/>
</dbReference>
<dbReference type="InterPro" id="IPR049557">
    <property type="entry name" value="Transketolase_CS"/>
</dbReference>
<dbReference type="PATRIC" id="fig|1388761.3.peg.887"/>
<comment type="similarity">
    <text evidence="1 16">Belongs to the transketolase family.</text>
</comment>
<dbReference type="AlphaFoldDB" id="U5CXB6"/>
<dbReference type="GO" id="GO:0005829">
    <property type="term" value="C:cytosol"/>
    <property type="evidence" value="ECO:0007669"/>
    <property type="project" value="TreeGrafter"/>
</dbReference>
<feature type="binding site" evidence="13">
    <location>
        <position position="176"/>
    </location>
    <ligand>
        <name>thiamine diphosphate</name>
        <dbReference type="ChEBI" id="CHEBI:58937"/>
    </ligand>
</feature>
<keyword evidence="7 14" id="KW-0460">Magnesium</keyword>
<feature type="binding site" evidence="14">
    <location>
        <position position="207"/>
    </location>
    <ligand>
        <name>Mg(2+)</name>
        <dbReference type="ChEBI" id="CHEBI:18420"/>
    </ligand>
</feature>
<evidence type="ECO:0000256" key="15">
    <source>
        <dbReference type="PIRSR" id="PIRSR605478-5"/>
    </source>
</evidence>
<dbReference type="InterPro" id="IPR005478">
    <property type="entry name" value="Transketolase_bac-like"/>
</dbReference>
<evidence type="ECO:0000256" key="2">
    <source>
        <dbReference type="ARBA" id="ARBA00011738"/>
    </source>
</evidence>
<dbReference type="Pfam" id="PF22613">
    <property type="entry name" value="Transketolase_C_1"/>
    <property type="match status" value="1"/>
</dbReference>
<feature type="binding site" evidence="12">
    <location>
        <position position="479"/>
    </location>
    <ligand>
        <name>substrate</name>
    </ligand>
</feature>
<dbReference type="InterPro" id="IPR033247">
    <property type="entry name" value="Transketolase_fam"/>
</dbReference>
<evidence type="ECO:0000256" key="16">
    <source>
        <dbReference type="RuleBase" id="RU004996"/>
    </source>
</evidence>
<dbReference type="InterPro" id="IPR029061">
    <property type="entry name" value="THDP-binding"/>
</dbReference>
<dbReference type="CDD" id="cd02012">
    <property type="entry name" value="TPP_TK"/>
    <property type="match status" value="1"/>
</dbReference>
<evidence type="ECO:0000256" key="3">
    <source>
        <dbReference type="ARBA" id="ARBA00013152"/>
    </source>
</evidence>
<protein>
    <recommendedName>
        <fullName evidence="4 10">Transketolase</fullName>
        <ecNumber evidence="3 10">2.2.1.1</ecNumber>
    </recommendedName>
</protein>
<dbReference type="SMART" id="SM00861">
    <property type="entry name" value="Transket_pyr"/>
    <property type="match status" value="1"/>
</dbReference>
<name>U5CXB6_CALSX</name>
<evidence type="ECO:0000256" key="1">
    <source>
        <dbReference type="ARBA" id="ARBA00007131"/>
    </source>
</evidence>
<feature type="binding site" evidence="12">
    <location>
        <position position="538"/>
    </location>
    <ligand>
        <name>substrate</name>
    </ligand>
</feature>
<comment type="cofactor">
    <cofactor evidence="13">
        <name>thiamine diphosphate</name>
        <dbReference type="ChEBI" id="CHEBI:58937"/>
    </cofactor>
    <text evidence="13">Binds 1 thiamine pyrophosphate per subunit. During the reaction, the substrate forms a covalent intermediate with the cofactor.</text>
</comment>
<feature type="binding site" evidence="12">
    <location>
        <position position="487"/>
    </location>
    <ligand>
        <name>substrate</name>
    </ligand>
</feature>
<feature type="binding site" evidence="13">
    <location>
        <position position="86"/>
    </location>
    <ligand>
        <name>thiamine diphosphate</name>
        <dbReference type="ChEBI" id="CHEBI:58937"/>
    </ligand>
</feature>
<dbReference type="InterPro" id="IPR009014">
    <property type="entry name" value="Transketo_C/PFOR_II"/>
</dbReference>
<keyword evidence="16" id="KW-0106">Calcium</keyword>
<evidence type="ECO:0000256" key="12">
    <source>
        <dbReference type="PIRSR" id="PIRSR605478-2"/>
    </source>
</evidence>
<dbReference type="FunFam" id="3.40.50.970:FF:000004">
    <property type="entry name" value="Transketolase"/>
    <property type="match status" value="1"/>
</dbReference>
<feature type="binding site" evidence="13">
    <location>
        <position position="281"/>
    </location>
    <ligand>
        <name>thiamine diphosphate</name>
        <dbReference type="ChEBI" id="CHEBI:58937"/>
    </ligand>
</feature>
<keyword evidence="6 14" id="KW-0479">Metal-binding</keyword>
<dbReference type="FunFam" id="3.40.50.970:FF:000003">
    <property type="entry name" value="Transketolase"/>
    <property type="match status" value="1"/>
</dbReference>
<feature type="binding site" evidence="13">
    <location>
        <begin position="134"/>
        <end position="136"/>
    </location>
    <ligand>
        <name>thiamine diphosphate</name>
        <dbReference type="ChEBI" id="CHEBI:58937"/>
    </ligand>
</feature>
<dbReference type="CDD" id="cd07033">
    <property type="entry name" value="TPP_PYR_DXS_TK_like"/>
    <property type="match status" value="1"/>
</dbReference>
<evidence type="ECO:0000256" key="10">
    <source>
        <dbReference type="NCBIfam" id="TIGR00232"/>
    </source>
</evidence>
<feature type="binding site" evidence="12">
    <location>
        <position position="491"/>
    </location>
    <ligand>
        <name>substrate</name>
    </ligand>
</feature>
<evidence type="ECO:0000256" key="13">
    <source>
        <dbReference type="PIRSR" id="PIRSR605478-3"/>
    </source>
</evidence>
<feature type="binding site" evidence="12">
    <location>
        <position position="281"/>
    </location>
    <ligand>
        <name>substrate</name>
    </ligand>
</feature>
<evidence type="ECO:0000256" key="11">
    <source>
        <dbReference type="PIRSR" id="PIRSR605478-1"/>
    </source>
</evidence>
<dbReference type="GO" id="GO:0046872">
    <property type="term" value="F:metal ion binding"/>
    <property type="evidence" value="ECO:0007669"/>
    <property type="project" value="UniProtKB-KW"/>
</dbReference>
<dbReference type="Gene3D" id="3.40.50.920">
    <property type="match status" value="1"/>
</dbReference>
<feature type="site" description="Important for catalytic activity" evidence="15">
    <location>
        <position position="281"/>
    </location>
</feature>
<feature type="binding site" evidence="13">
    <location>
        <position position="205"/>
    </location>
    <ligand>
        <name>thiamine diphosphate</name>
        <dbReference type="ChEBI" id="CHEBI:58937"/>
    </ligand>
</feature>
<dbReference type="Gene3D" id="3.40.50.970">
    <property type="match status" value="2"/>
</dbReference>
<keyword evidence="5 16" id="KW-0808">Transferase</keyword>
<dbReference type="Pfam" id="PF00456">
    <property type="entry name" value="Transketolase_N"/>
    <property type="match status" value="1"/>
</dbReference>
<dbReference type="InterPro" id="IPR005475">
    <property type="entry name" value="Transketolase-like_Pyr-bd"/>
</dbReference>
<reference evidence="18 19" key="1">
    <citation type="journal article" date="2013" name="Genome Announc.">
        <title>Draft Genome Sequence of an Anaerobic and Extremophilic Bacterium, Caldanaerobacter yonseiensis, Isolated from a Geothermal Hot Stream.</title>
        <authorList>
            <person name="Lee S.J."/>
            <person name="Lee Y.J."/>
            <person name="Park G.S."/>
            <person name="Kim B.C."/>
            <person name="Lee S.J."/>
            <person name="Shin J.H."/>
            <person name="Lee D.W."/>
        </authorList>
    </citation>
    <scope>NUCLEOTIDE SEQUENCE [LARGE SCALE GENOMIC DNA]</scope>
    <source>
        <strain evidence="18 19">KB-1</strain>
    </source>
</reference>
<sequence>MYNNIKEIKQNIVKGGENMAKRIEQLAINAIRVLSIDAIEKAKSGHPGMPMGAAPMAYVLWTEFMNHNPLNSKWFNRDRFVLSAGHASMLLYALLHLSGYKVSMEDIKNFRQWGSKTPGHPEYGLTDGVEATTGPLGQGLGMAVGMAMAERFLANKYNRGSYNIIDHYTYVIASDGDLMEGISHEAGSLAGHLKLGKLIVLYDSNDVTLDGDRHLSFTESVADRFKAYGWQVLRVDDGNDLDAIRNAISEAKKNTEQPTLIEVKTVLGYGAPNKAGKSDAHGAPLGEEEARLAKEYYKWEYEPFFIPEEIYEHYRAKVLERGKKAEEEWNKLFEAYKKEYPELAKELEDAINGNLPEGWDKDMPSYDKGAYATRDVSGEMINALAKNIPYFIGGSADLASSNKTAIKGEKPFGPTSNYTGRNIWFGVREFGMATALNGMALHGGLKVYGGTFLVFSDYLRPALRLSALMGVPVTYVFTHDSIAVGEDGPTHQPVEHLAAFRAMPNVSVIRPADGNETRAAWKLAVQSKNVPTVLILTRQKLPILPTTKERAEEGVAKGAYIVSDGEKETPDILLLASGSEVSLAVEVQKKLKEEGIDARVVSMPSWDRFEEQDKSYKDYILPPNVKKRLAIEAAAPLGWERYVGDEGKVLGVNTFGASAPGEKLMEEYGFTVDRIVKEAKELLRK</sequence>
<feature type="binding site" evidence="14">
    <location>
        <position position="205"/>
    </location>
    <ligand>
        <name>Mg(2+)</name>
        <dbReference type="ChEBI" id="CHEBI:18420"/>
    </ligand>
</feature>
<evidence type="ECO:0000259" key="17">
    <source>
        <dbReference type="SMART" id="SM00861"/>
    </source>
</evidence>